<evidence type="ECO:0000313" key="1">
    <source>
        <dbReference type="EMBL" id="THG03941.1"/>
    </source>
</evidence>
<dbReference type="EMBL" id="SDRB02010843">
    <property type="protein sequence ID" value="THG03941.1"/>
    <property type="molecule type" value="Genomic_DNA"/>
</dbReference>
<dbReference type="AlphaFoldDB" id="A0A4S4DLU6"/>
<dbReference type="SUPFAM" id="SSF117281">
    <property type="entry name" value="Kelch motif"/>
    <property type="match status" value="1"/>
</dbReference>
<evidence type="ECO:0008006" key="3">
    <source>
        <dbReference type="Google" id="ProtNLM"/>
    </source>
</evidence>
<comment type="caution">
    <text evidence="1">The sequence shown here is derived from an EMBL/GenBank/DDBJ whole genome shotgun (WGS) entry which is preliminary data.</text>
</comment>
<dbReference type="GO" id="GO:0080037">
    <property type="term" value="P:negative regulation of cytokinin-activated signaling pathway"/>
    <property type="evidence" value="ECO:0007669"/>
    <property type="project" value="InterPro"/>
</dbReference>
<dbReference type="InterPro" id="IPR015915">
    <property type="entry name" value="Kelch-typ_b-propeller"/>
</dbReference>
<dbReference type="InterPro" id="IPR006652">
    <property type="entry name" value="Kelch_1"/>
</dbReference>
<reference evidence="1 2" key="1">
    <citation type="journal article" date="2018" name="Proc. Natl. Acad. Sci. U.S.A.">
        <title>Draft genome sequence of Camellia sinensis var. sinensis provides insights into the evolution of the tea genome and tea quality.</title>
        <authorList>
            <person name="Wei C."/>
            <person name="Yang H."/>
            <person name="Wang S."/>
            <person name="Zhao J."/>
            <person name="Liu C."/>
            <person name="Gao L."/>
            <person name="Xia E."/>
            <person name="Lu Y."/>
            <person name="Tai Y."/>
            <person name="She G."/>
            <person name="Sun J."/>
            <person name="Cao H."/>
            <person name="Tong W."/>
            <person name="Gao Q."/>
            <person name="Li Y."/>
            <person name="Deng W."/>
            <person name="Jiang X."/>
            <person name="Wang W."/>
            <person name="Chen Q."/>
            <person name="Zhang S."/>
            <person name="Li H."/>
            <person name="Wu J."/>
            <person name="Wang P."/>
            <person name="Li P."/>
            <person name="Shi C."/>
            <person name="Zheng F."/>
            <person name="Jian J."/>
            <person name="Huang B."/>
            <person name="Shan D."/>
            <person name="Shi M."/>
            <person name="Fang C."/>
            <person name="Yue Y."/>
            <person name="Li F."/>
            <person name="Li D."/>
            <person name="Wei S."/>
            <person name="Han B."/>
            <person name="Jiang C."/>
            <person name="Yin Y."/>
            <person name="Xia T."/>
            <person name="Zhang Z."/>
            <person name="Bennetzen J.L."/>
            <person name="Zhao S."/>
            <person name="Wan X."/>
        </authorList>
    </citation>
    <scope>NUCLEOTIDE SEQUENCE [LARGE SCALE GENOMIC DNA]</scope>
    <source>
        <strain evidence="2">cv. Shuchazao</strain>
        <tissue evidence="1">Leaf</tissue>
    </source>
</reference>
<dbReference type="Proteomes" id="UP000306102">
    <property type="component" value="Unassembled WGS sequence"/>
</dbReference>
<dbReference type="SMART" id="SM00612">
    <property type="entry name" value="Kelch"/>
    <property type="match status" value="2"/>
</dbReference>
<evidence type="ECO:0000313" key="2">
    <source>
        <dbReference type="Proteomes" id="UP000306102"/>
    </source>
</evidence>
<sequence length="223" mass="24882">MELLPGLPNHVTLECLIRIPFDQFPVAASLCRGWKAEIELPEFRHHRKTAGLARSLIVVSQARVDPTQNLRAAKLSAPPLYRLALRELETGYWSDLPPVPGFSDGLPMFCHLVGVGPELVLIGGCDPVTWQVSDPVFIYNFVSGIWRHGTDMPGGGRLFFGSASDFDRMVYVAGGHDKKKNALKSALSYDVAKDEWIKLLDMKKERDGCRGEMIESSKYRVLI</sequence>
<dbReference type="Pfam" id="PF01344">
    <property type="entry name" value="Kelch_1"/>
    <property type="match status" value="2"/>
</dbReference>
<gene>
    <name evidence="1" type="ORF">TEA_008816</name>
</gene>
<accession>A0A4S4DLU6</accession>
<proteinExistence type="predicted"/>
<dbReference type="Gene3D" id="2.120.10.80">
    <property type="entry name" value="Kelch-type beta propeller"/>
    <property type="match status" value="1"/>
</dbReference>
<protein>
    <recommendedName>
        <fullName evidence="3">F-box domain-containing protein</fullName>
    </recommendedName>
</protein>
<dbReference type="InterPro" id="IPR044595">
    <property type="entry name" value="KMD1-4"/>
</dbReference>
<name>A0A4S4DLU6_CAMSN</name>
<organism evidence="1 2">
    <name type="scientific">Camellia sinensis var. sinensis</name>
    <name type="common">China tea</name>
    <dbReference type="NCBI Taxonomy" id="542762"/>
    <lineage>
        <taxon>Eukaryota</taxon>
        <taxon>Viridiplantae</taxon>
        <taxon>Streptophyta</taxon>
        <taxon>Embryophyta</taxon>
        <taxon>Tracheophyta</taxon>
        <taxon>Spermatophyta</taxon>
        <taxon>Magnoliopsida</taxon>
        <taxon>eudicotyledons</taxon>
        <taxon>Gunneridae</taxon>
        <taxon>Pentapetalae</taxon>
        <taxon>asterids</taxon>
        <taxon>Ericales</taxon>
        <taxon>Theaceae</taxon>
        <taxon>Camellia</taxon>
    </lineage>
</organism>
<dbReference type="PANTHER" id="PTHR46407">
    <property type="entry name" value="OS02G0208700 PROTEIN"/>
    <property type="match status" value="1"/>
</dbReference>
<dbReference type="PANTHER" id="PTHR46407:SF3">
    <property type="entry name" value="OS02G0208700 PROTEIN"/>
    <property type="match status" value="1"/>
</dbReference>
<keyword evidence="2" id="KW-1185">Reference proteome</keyword>
<dbReference type="GO" id="GO:2000762">
    <property type="term" value="P:regulation of phenylpropanoid metabolic process"/>
    <property type="evidence" value="ECO:0007669"/>
    <property type="project" value="InterPro"/>
</dbReference>